<evidence type="ECO:0000256" key="1">
    <source>
        <dbReference type="SAM" id="MobiDB-lite"/>
    </source>
</evidence>
<dbReference type="EMBL" id="JAURUD010000001">
    <property type="protein sequence ID" value="MDP9683679.1"/>
    <property type="molecule type" value="Genomic_DNA"/>
</dbReference>
<keyword evidence="3" id="KW-1185">Reference proteome</keyword>
<feature type="region of interest" description="Disordered" evidence="1">
    <location>
        <begin position="161"/>
        <end position="182"/>
    </location>
</feature>
<protein>
    <submittedName>
        <fullName evidence="2">Uncharacterized protein</fullName>
    </submittedName>
</protein>
<proteinExistence type="predicted"/>
<reference evidence="2 3" key="1">
    <citation type="submission" date="2023-07" db="EMBL/GenBank/DDBJ databases">
        <title>Sequencing the genomes of 1000 actinobacteria strains.</title>
        <authorList>
            <person name="Klenk H.-P."/>
        </authorList>
    </citation>
    <scope>NUCLEOTIDE SEQUENCE [LARGE SCALE GENOMIC DNA]</scope>
    <source>
        <strain evidence="2 3">DSM 40229</strain>
    </source>
</reference>
<evidence type="ECO:0000313" key="2">
    <source>
        <dbReference type="EMBL" id="MDP9683679.1"/>
    </source>
</evidence>
<comment type="caution">
    <text evidence="2">The sequence shown here is derived from an EMBL/GenBank/DDBJ whole genome shotgun (WGS) entry which is preliminary data.</text>
</comment>
<dbReference type="Proteomes" id="UP001231675">
    <property type="component" value="Unassembled WGS sequence"/>
</dbReference>
<feature type="compositionally biased region" description="Basic and acidic residues" evidence="1">
    <location>
        <begin position="164"/>
        <end position="182"/>
    </location>
</feature>
<name>A0ABT9LIY7_STRGD</name>
<gene>
    <name evidence="2" type="ORF">J2S47_004181</name>
</gene>
<accession>A0ABT9LIY7</accession>
<evidence type="ECO:0000313" key="3">
    <source>
        <dbReference type="Proteomes" id="UP001231675"/>
    </source>
</evidence>
<sequence length="182" mass="19479">MSFFWVGSANHRSTRFSQDALVGVKCGWNPGMGRQPLLDVGCLVGRVVVEDQVDLEAGRNLLVEFGEELLELGGPVAAVERADDLAGGRFQGCEQGGGAGADVVVAAAFGDAGHHRQDRLGPVQGPDLRLLVHTEHQCLLRRVEAEADDVADLVDGQRVGGQLERLRPVRSKGEGPPDPRDR</sequence>
<organism evidence="2 3">
    <name type="scientific">Streptomyces griseoviridis</name>
    <dbReference type="NCBI Taxonomy" id="45398"/>
    <lineage>
        <taxon>Bacteria</taxon>
        <taxon>Bacillati</taxon>
        <taxon>Actinomycetota</taxon>
        <taxon>Actinomycetes</taxon>
        <taxon>Kitasatosporales</taxon>
        <taxon>Streptomycetaceae</taxon>
        <taxon>Streptomyces</taxon>
    </lineage>
</organism>